<organism evidence="2 3">
    <name type="scientific">Legionella antarctica</name>
    <dbReference type="NCBI Taxonomy" id="2708020"/>
    <lineage>
        <taxon>Bacteria</taxon>
        <taxon>Pseudomonadati</taxon>
        <taxon>Pseudomonadota</taxon>
        <taxon>Gammaproteobacteria</taxon>
        <taxon>Legionellales</taxon>
        <taxon>Legionellaceae</taxon>
        <taxon>Legionella</taxon>
    </lineage>
</organism>
<dbReference type="KEGG" id="lant:TUM19329_20350"/>
<reference evidence="2" key="1">
    <citation type="journal article" date="2020" name="Microbiol. Resour. Announc.">
        <title>Complete Genome Sequence of Novel Psychrotolerant Legionella Strain TUM19329, Isolated from Antarctic Lake Sediment.</title>
        <authorList>
            <person name="Shimada S."/>
            <person name="Nakai R."/>
            <person name="Aoki K."/>
            <person name="Shimoeda N."/>
            <person name="Ohno G."/>
            <person name="Miyazaki Y."/>
            <person name="Kudoh S."/>
            <person name="Imura S."/>
            <person name="Watanabe K."/>
            <person name="Ishii Y."/>
            <person name="Tateda K."/>
        </authorList>
    </citation>
    <scope>NUCLEOTIDE SEQUENCE [LARGE SCALE GENOMIC DNA]</scope>
    <source>
        <strain evidence="2">TUM19329</strain>
    </source>
</reference>
<evidence type="ECO:0000256" key="1">
    <source>
        <dbReference type="SAM" id="Phobius"/>
    </source>
</evidence>
<feature type="transmembrane region" description="Helical" evidence="1">
    <location>
        <begin position="7"/>
        <end position="26"/>
    </location>
</feature>
<dbReference type="AlphaFoldDB" id="A0A6F8T4R5"/>
<keyword evidence="1" id="KW-0472">Membrane</keyword>
<evidence type="ECO:0000313" key="3">
    <source>
        <dbReference type="Proteomes" id="UP000502894"/>
    </source>
</evidence>
<sequence>MGRLNDLIMAILSGILLLTVNQYLPLAALINLIFNFFMIIILVVYIMQFLALINPVLPSPKIFK</sequence>
<keyword evidence="1" id="KW-1133">Transmembrane helix</keyword>
<accession>A0A6F8T4R5</accession>
<gene>
    <name evidence="2" type="ORF">TUM19329_20350</name>
</gene>
<keyword evidence="1" id="KW-0812">Transmembrane</keyword>
<protein>
    <submittedName>
        <fullName evidence="2">Uncharacterized protein</fullName>
    </submittedName>
</protein>
<dbReference type="Proteomes" id="UP000502894">
    <property type="component" value="Chromosome"/>
</dbReference>
<dbReference type="InterPro" id="IPR049641">
    <property type="entry name" value="THIVI_2564-like"/>
</dbReference>
<dbReference type="NCBIfam" id="NF041949">
    <property type="entry name" value="THIVI_2564_fam"/>
    <property type="match status" value="1"/>
</dbReference>
<name>A0A6F8T4R5_9GAMM</name>
<keyword evidence="3" id="KW-1185">Reference proteome</keyword>
<dbReference type="EMBL" id="AP022839">
    <property type="protein sequence ID" value="BCA95674.1"/>
    <property type="molecule type" value="Genomic_DNA"/>
</dbReference>
<feature type="transmembrane region" description="Helical" evidence="1">
    <location>
        <begin position="32"/>
        <end position="57"/>
    </location>
</feature>
<proteinExistence type="predicted"/>
<evidence type="ECO:0000313" key="2">
    <source>
        <dbReference type="EMBL" id="BCA95674.1"/>
    </source>
</evidence>